<sequence>MASRGRKRKHGNEDMAHGEPHRKHVKVADKKTPRSSTGESDYTHLKRGKYTWSIPSSNISSLDANTVSESLIDDIAHHGIVEPSPIEMRRQMGKIVAWTEIKEEVTEEFRKIDTGTIIWEITAEKTTNEIATYKNFDYVPTPDGLYCLKGAPWIIEVVNKESWSYDCKRMTQHEKRGDEKLTASQLIQTVRLLYPDGKNTSNVRNLPVLNVGWCKHPLTGDGISLVSLNESKTIRATKGMIVVGELDQSSKLAWLDMCHRSKTEKLRVAREKLETARSVDSSVPNPTTEVGQTGFLGSNALDAQEISNYTTVEHFVDSGLGSEAPSPSTDGYLLNAAEPLRHEERTNRSGCVESARSLRSNSV</sequence>
<feature type="region of interest" description="Disordered" evidence="1">
    <location>
        <begin position="338"/>
        <end position="363"/>
    </location>
</feature>
<keyword evidence="3" id="KW-1185">Reference proteome</keyword>
<dbReference type="VEuPathDB" id="FungiDB:CC77DRAFT_1079424"/>
<accession>A0A177D7Z8</accession>
<gene>
    <name evidence="2" type="ORF">CC77DRAFT_1079424</name>
</gene>
<dbReference type="EMBL" id="KV441492">
    <property type="protein sequence ID" value="OAG15863.1"/>
    <property type="molecule type" value="Genomic_DNA"/>
</dbReference>
<name>A0A177D7Z8_ALTAL</name>
<protein>
    <submittedName>
        <fullName evidence="2">Uncharacterized protein</fullName>
    </submittedName>
</protein>
<organism evidence="2 3">
    <name type="scientific">Alternaria alternata</name>
    <name type="common">Alternaria rot fungus</name>
    <name type="synonym">Torula alternata</name>
    <dbReference type="NCBI Taxonomy" id="5599"/>
    <lineage>
        <taxon>Eukaryota</taxon>
        <taxon>Fungi</taxon>
        <taxon>Dikarya</taxon>
        <taxon>Ascomycota</taxon>
        <taxon>Pezizomycotina</taxon>
        <taxon>Dothideomycetes</taxon>
        <taxon>Pleosporomycetidae</taxon>
        <taxon>Pleosporales</taxon>
        <taxon>Pleosporineae</taxon>
        <taxon>Pleosporaceae</taxon>
        <taxon>Alternaria</taxon>
        <taxon>Alternaria sect. Alternaria</taxon>
        <taxon>Alternaria alternata complex</taxon>
    </lineage>
</organism>
<feature type="compositionally biased region" description="Basic residues" evidence="1">
    <location>
        <begin position="1"/>
        <end position="10"/>
    </location>
</feature>
<dbReference type="AlphaFoldDB" id="A0A177D7Z8"/>
<reference evidence="2 3" key="1">
    <citation type="submission" date="2016-05" db="EMBL/GenBank/DDBJ databases">
        <title>Comparative analysis of secretome profiles of manganese(II)-oxidizing ascomycete fungi.</title>
        <authorList>
            <consortium name="DOE Joint Genome Institute"/>
            <person name="Zeiner C.A."/>
            <person name="Purvine S.O."/>
            <person name="Zink E.M."/>
            <person name="Wu S."/>
            <person name="Pasa-Tolic L."/>
            <person name="Chaput D.L."/>
            <person name="Haridas S."/>
            <person name="Grigoriev I.V."/>
            <person name="Santelli C.M."/>
            <person name="Hansel C.M."/>
        </authorList>
    </citation>
    <scope>NUCLEOTIDE SEQUENCE [LARGE SCALE GENOMIC DNA]</scope>
    <source>
        <strain evidence="2 3">SRC1lrK2f</strain>
    </source>
</reference>
<evidence type="ECO:0000313" key="2">
    <source>
        <dbReference type="EMBL" id="OAG15863.1"/>
    </source>
</evidence>
<dbReference type="Proteomes" id="UP000077248">
    <property type="component" value="Unassembled WGS sequence"/>
</dbReference>
<dbReference type="RefSeq" id="XP_018381284.1">
    <property type="nucleotide sequence ID" value="XM_018529299.1"/>
</dbReference>
<dbReference type="KEGG" id="aalt:CC77DRAFT_1079424"/>
<evidence type="ECO:0000313" key="3">
    <source>
        <dbReference type="Proteomes" id="UP000077248"/>
    </source>
</evidence>
<evidence type="ECO:0000256" key="1">
    <source>
        <dbReference type="SAM" id="MobiDB-lite"/>
    </source>
</evidence>
<dbReference type="GeneID" id="29114893"/>
<feature type="region of interest" description="Disordered" evidence="1">
    <location>
        <begin position="1"/>
        <end position="42"/>
    </location>
</feature>
<proteinExistence type="predicted"/>